<gene>
    <name evidence="1" type="ORF">JHT90_06420</name>
</gene>
<reference evidence="1 2" key="1">
    <citation type="submission" date="2021-01" db="EMBL/GenBank/DDBJ databases">
        <title>Entomomonas sp. F2A isolated from a house cricket (Acheta domesticus).</title>
        <authorList>
            <person name="Spergser J."/>
            <person name="Busse H.-J."/>
        </authorList>
    </citation>
    <scope>NUCLEOTIDE SEQUENCE [LARGE SCALE GENOMIC DNA]</scope>
    <source>
        <strain evidence="1 2">F2A</strain>
    </source>
</reference>
<evidence type="ECO:0000313" key="2">
    <source>
        <dbReference type="Proteomes" id="UP000595278"/>
    </source>
</evidence>
<keyword evidence="2" id="KW-1185">Reference proteome</keyword>
<dbReference type="EMBL" id="CP067393">
    <property type="protein sequence ID" value="QQP86873.1"/>
    <property type="molecule type" value="Genomic_DNA"/>
</dbReference>
<dbReference type="RefSeq" id="WP_201095337.1">
    <property type="nucleotide sequence ID" value="NZ_CP067393.1"/>
</dbReference>
<dbReference type="KEGG" id="eaz:JHT90_06420"/>
<dbReference type="Proteomes" id="UP000595278">
    <property type="component" value="Chromosome"/>
</dbReference>
<sequence>MRGMNMTIPTECCNSIHLTNAIEIDGKVSLIDIFLNGVVRVRVTNEAGYGKQLRVTFNSEQSMKFALKHTHWARKPAEVNTIAADIHEKGIRVKRTFYRDFDLLSSLSEGSKDV</sequence>
<organism evidence="1 2">
    <name type="scientific">Entomomonas asaccharolytica</name>
    <dbReference type="NCBI Taxonomy" id="2785331"/>
    <lineage>
        <taxon>Bacteria</taxon>
        <taxon>Pseudomonadati</taxon>
        <taxon>Pseudomonadota</taxon>
        <taxon>Gammaproteobacteria</taxon>
        <taxon>Pseudomonadales</taxon>
        <taxon>Pseudomonadaceae</taxon>
        <taxon>Entomomonas</taxon>
    </lineage>
</organism>
<protein>
    <submittedName>
        <fullName evidence="1">Uncharacterized protein</fullName>
    </submittedName>
</protein>
<evidence type="ECO:0000313" key="1">
    <source>
        <dbReference type="EMBL" id="QQP86873.1"/>
    </source>
</evidence>
<accession>A0A974NHX7</accession>
<name>A0A974NHX7_9GAMM</name>
<dbReference type="AlphaFoldDB" id="A0A974NHX7"/>
<proteinExistence type="predicted"/>